<evidence type="ECO:0000256" key="4">
    <source>
        <dbReference type="RuleBase" id="RU004514"/>
    </source>
</evidence>
<dbReference type="FunCoup" id="A0A1Y2EVY6">
    <property type="interactions" value="255"/>
</dbReference>
<reference evidence="6 7" key="1">
    <citation type="submission" date="2016-07" db="EMBL/GenBank/DDBJ databases">
        <title>Pervasive Adenine N6-methylation of Active Genes in Fungi.</title>
        <authorList>
            <consortium name="DOE Joint Genome Institute"/>
            <person name="Mondo S.J."/>
            <person name="Dannebaum R.O."/>
            <person name="Kuo R.C."/>
            <person name="Labutti K."/>
            <person name="Haridas S."/>
            <person name="Kuo A."/>
            <person name="Salamov A."/>
            <person name="Ahrendt S.R."/>
            <person name="Lipzen A."/>
            <person name="Sullivan W."/>
            <person name="Andreopoulos W.B."/>
            <person name="Clum A."/>
            <person name="Lindquist E."/>
            <person name="Daum C."/>
            <person name="Ramamoorthy G.K."/>
            <person name="Gryganskyi A."/>
            <person name="Culley D."/>
            <person name="Magnuson J.K."/>
            <person name="James T.Y."/>
            <person name="O'Malley M.A."/>
            <person name="Stajich J.E."/>
            <person name="Spatafora J.W."/>
            <person name="Visel A."/>
            <person name="Grigoriev I.V."/>
        </authorList>
    </citation>
    <scope>NUCLEOTIDE SEQUENCE [LARGE SCALE GENOMIC DNA]</scope>
    <source>
        <strain evidence="6 7">62-1032</strain>
    </source>
</reference>
<name>A0A1Y2EVY6_9BASI</name>
<dbReference type="PANTHER" id="PTHR10146">
    <property type="entry name" value="PROLINE SYNTHETASE CO-TRANSCRIBED BACTERIAL HOMOLOG PROTEIN"/>
    <property type="match status" value="1"/>
</dbReference>
<dbReference type="InterPro" id="IPR011078">
    <property type="entry name" value="PyrdxlP_homeostasis"/>
</dbReference>
<dbReference type="NCBIfam" id="TIGR00044">
    <property type="entry name" value="YggS family pyridoxal phosphate-dependent enzyme"/>
    <property type="match status" value="1"/>
</dbReference>
<dbReference type="HAMAP" id="MF_02087">
    <property type="entry name" value="PLP_homeostasis"/>
    <property type="match status" value="1"/>
</dbReference>
<feature type="modified residue" description="N6-(pyridoxal phosphate)lysine" evidence="2 3">
    <location>
        <position position="45"/>
    </location>
</feature>
<accession>A0A1Y2EVY6</accession>
<evidence type="ECO:0000256" key="2">
    <source>
        <dbReference type="HAMAP-Rule" id="MF_03225"/>
    </source>
</evidence>
<dbReference type="Gene3D" id="3.20.20.10">
    <property type="entry name" value="Alanine racemase"/>
    <property type="match status" value="1"/>
</dbReference>
<evidence type="ECO:0000313" key="6">
    <source>
        <dbReference type="EMBL" id="ORY74985.1"/>
    </source>
</evidence>
<dbReference type="AlphaFoldDB" id="A0A1Y2EVY6"/>
<evidence type="ECO:0000313" key="7">
    <source>
        <dbReference type="Proteomes" id="UP000193467"/>
    </source>
</evidence>
<proteinExistence type="inferred from homology"/>
<comment type="cofactor">
    <cofactor evidence="3">
        <name>pyridoxal 5'-phosphate</name>
        <dbReference type="ChEBI" id="CHEBI:597326"/>
    </cofactor>
</comment>
<keyword evidence="7" id="KW-1185">Reference proteome</keyword>
<feature type="domain" description="Alanine racemase N-terminal" evidence="5">
    <location>
        <begin position="30"/>
        <end position="263"/>
    </location>
</feature>
<protein>
    <recommendedName>
        <fullName evidence="2">Pyridoxal phosphate homeostasis protein</fullName>
        <shortName evidence="2">PLP homeostasis protein</shortName>
    </recommendedName>
</protein>
<comment type="similarity">
    <text evidence="2 4">Belongs to the pyridoxal phosphate-binding protein YggS/PROSC family.</text>
</comment>
<dbReference type="STRING" id="106004.A0A1Y2EVY6"/>
<dbReference type="PIRSF" id="PIRSF004848">
    <property type="entry name" value="YBL036c_PLPDEIII"/>
    <property type="match status" value="1"/>
</dbReference>
<dbReference type="SUPFAM" id="SSF51419">
    <property type="entry name" value="PLP-binding barrel"/>
    <property type="match status" value="1"/>
</dbReference>
<keyword evidence="1 2" id="KW-0663">Pyridoxal phosphate</keyword>
<evidence type="ECO:0000256" key="3">
    <source>
        <dbReference type="PIRSR" id="PIRSR004848-1"/>
    </source>
</evidence>
<sequence>MPLEQPTEERSAELISLFDEIQQQVNAAASDRASGDKPRLVAVSKLKPASDILALYQHGVRHFGENYPQELVDKAKELPSDIEWHFIGALQSNKAKMLASIPNLFALETLTSIKSANHLHNTLSSLSPPRTTPLNVFLQLNTSSEPQKAGLAPSASADSDLLALATHIVEKCPTLRLRGLMTIGSFESSTADGELNPDFEVLVKAREELVEELRRKVGSNEEFDAVVKEGLELSMGMSEDFAQAIRQGSSNVRVGSKIFGKRPPRGV</sequence>
<dbReference type="GO" id="GO:0030170">
    <property type="term" value="F:pyridoxal phosphate binding"/>
    <property type="evidence" value="ECO:0007669"/>
    <property type="project" value="UniProtKB-UniRule"/>
</dbReference>
<organism evidence="6 7">
    <name type="scientific">Leucosporidium creatinivorum</name>
    <dbReference type="NCBI Taxonomy" id="106004"/>
    <lineage>
        <taxon>Eukaryota</taxon>
        <taxon>Fungi</taxon>
        <taxon>Dikarya</taxon>
        <taxon>Basidiomycota</taxon>
        <taxon>Pucciniomycotina</taxon>
        <taxon>Microbotryomycetes</taxon>
        <taxon>Leucosporidiales</taxon>
        <taxon>Leucosporidium</taxon>
    </lineage>
</organism>
<dbReference type="CDD" id="cd06822">
    <property type="entry name" value="PLPDE_III_YBL036c_euk"/>
    <property type="match status" value="1"/>
</dbReference>
<evidence type="ECO:0000259" key="5">
    <source>
        <dbReference type="Pfam" id="PF01168"/>
    </source>
</evidence>
<gene>
    <name evidence="6" type="ORF">BCR35DRAFT_321852</name>
</gene>
<comment type="function">
    <text evidence="2">Pyridoxal 5'-phosphate (PLP)-binding protein, which may be involved in intracellular homeostatic regulation of pyridoxal 5'-phosphate (PLP), the active form of vitamin B6.</text>
</comment>
<dbReference type="PANTHER" id="PTHR10146:SF14">
    <property type="entry name" value="PYRIDOXAL PHOSPHATE HOMEOSTASIS PROTEIN"/>
    <property type="match status" value="1"/>
</dbReference>
<dbReference type="InterPro" id="IPR001608">
    <property type="entry name" value="Ala_racemase_N"/>
</dbReference>
<evidence type="ECO:0000256" key="1">
    <source>
        <dbReference type="ARBA" id="ARBA00022898"/>
    </source>
</evidence>
<dbReference type="FunFam" id="3.20.20.10:FF:000007">
    <property type="entry name" value="Pyridoxal phosphate homeostasis protein"/>
    <property type="match status" value="1"/>
</dbReference>
<dbReference type="PROSITE" id="PS01211">
    <property type="entry name" value="UPF0001"/>
    <property type="match status" value="1"/>
</dbReference>
<dbReference type="Pfam" id="PF01168">
    <property type="entry name" value="Ala_racemase_N"/>
    <property type="match status" value="1"/>
</dbReference>
<dbReference type="OrthoDB" id="10264196at2759"/>
<dbReference type="EMBL" id="MCGR01000039">
    <property type="protein sequence ID" value="ORY74985.1"/>
    <property type="molecule type" value="Genomic_DNA"/>
</dbReference>
<comment type="caution">
    <text evidence="6">The sequence shown here is derived from an EMBL/GenBank/DDBJ whole genome shotgun (WGS) entry which is preliminary data.</text>
</comment>
<dbReference type="InParanoid" id="A0A1Y2EVY6"/>
<dbReference type="Proteomes" id="UP000193467">
    <property type="component" value="Unassembled WGS sequence"/>
</dbReference>
<dbReference type="InterPro" id="IPR029066">
    <property type="entry name" value="PLP-binding_barrel"/>
</dbReference>